<dbReference type="SUPFAM" id="SSF55811">
    <property type="entry name" value="Nudix"/>
    <property type="match status" value="1"/>
</dbReference>
<keyword evidence="2" id="KW-1185">Reference proteome</keyword>
<organism evidence="1 2">
    <name type="scientific">Fusobacterium necrogenes</name>
    <dbReference type="NCBI Taxonomy" id="858"/>
    <lineage>
        <taxon>Bacteria</taxon>
        <taxon>Fusobacteriati</taxon>
        <taxon>Fusobacteriota</taxon>
        <taxon>Fusobacteriia</taxon>
        <taxon>Fusobacteriales</taxon>
        <taxon>Fusobacteriaceae</taxon>
        <taxon>Fusobacterium</taxon>
    </lineage>
</organism>
<sequence>MCYHNIYDSWIWLGGHTDGDSNLKNVILKEIKEESGLTNIRFLSENIFSLEVLTVAGHMKNGEYISSHLHLNLTFLLEANTTEKLFIKHDEIVT</sequence>
<proteinExistence type="predicted"/>
<dbReference type="Proteomes" id="UP000255328">
    <property type="component" value="Unassembled WGS sequence"/>
</dbReference>
<name>A0A377GY99_9FUSO</name>
<dbReference type="EMBL" id="UGGU01000003">
    <property type="protein sequence ID" value="STO31977.1"/>
    <property type="molecule type" value="Genomic_DNA"/>
</dbReference>
<dbReference type="InterPro" id="IPR015797">
    <property type="entry name" value="NUDIX_hydrolase-like_dom_sf"/>
</dbReference>
<dbReference type="Gene3D" id="3.90.79.10">
    <property type="entry name" value="Nucleoside Triphosphate Pyrophosphohydrolase"/>
    <property type="match status" value="1"/>
</dbReference>
<gene>
    <name evidence="1" type="ORF">NCTC10723_01441</name>
</gene>
<dbReference type="AlphaFoldDB" id="A0A377GY99"/>
<accession>A0A377GY99</accession>
<evidence type="ECO:0008006" key="3">
    <source>
        <dbReference type="Google" id="ProtNLM"/>
    </source>
</evidence>
<protein>
    <recommendedName>
        <fullName evidence="3">NUDIX domain</fullName>
    </recommendedName>
</protein>
<reference evidence="1 2" key="1">
    <citation type="submission" date="2018-06" db="EMBL/GenBank/DDBJ databases">
        <authorList>
            <consortium name="Pathogen Informatics"/>
            <person name="Doyle S."/>
        </authorList>
    </citation>
    <scope>NUCLEOTIDE SEQUENCE [LARGE SCALE GENOMIC DNA]</scope>
    <source>
        <strain evidence="1 2">NCTC10723</strain>
    </source>
</reference>
<evidence type="ECO:0000313" key="1">
    <source>
        <dbReference type="EMBL" id="STO31977.1"/>
    </source>
</evidence>
<evidence type="ECO:0000313" key="2">
    <source>
        <dbReference type="Proteomes" id="UP000255328"/>
    </source>
</evidence>